<feature type="transmembrane region" description="Helical" evidence="1">
    <location>
        <begin position="210"/>
        <end position="238"/>
    </location>
</feature>
<keyword evidence="3" id="KW-1185">Reference proteome</keyword>
<comment type="caution">
    <text evidence="2">The sequence shown here is derived from an EMBL/GenBank/DDBJ whole genome shotgun (WGS) entry which is preliminary data.</text>
</comment>
<evidence type="ECO:0000256" key="1">
    <source>
        <dbReference type="SAM" id="Phobius"/>
    </source>
</evidence>
<feature type="transmembrane region" description="Helical" evidence="1">
    <location>
        <begin position="258"/>
        <end position="278"/>
    </location>
</feature>
<evidence type="ECO:0008006" key="4">
    <source>
        <dbReference type="Google" id="ProtNLM"/>
    </source>
</evidence>
<evidence type="ECO:0000313" key="3">
    <source>
        <dbReference type="Proteomes" id="UP000653730"/>
    </source>
</evidence>
<keyword evidence="1" id="KW-0472">Membrane</keyword>
<organism evidence="2 3">
    <name type="scientific">Sinomicrobium weinanense</name>
    <dbReference type="NCBI Taxonomy" id="2842200"/>
    <lineage>
        <taxon>Bacteria</taxon>
        <taxon>Pseudomonadati</taxon>
        <taxon>Bacteroidota</taxon>
        <taxon>Flavobacteriia</taxon>
        <taxon>Flavobacteriales</taxon>
        <taxon>Flavobacteriaceae</taxon>
        <taxon>Sinomicrobium</taxon>
    </lineage>
</organism>
<feature type="transmembrane region" description="Helical" evidence="1">
    <location>
        <begin position="167"/>
        <end position="189"/>
    </location>
</feature>
<dbReference type="EMBL" id="JACVDC010000031">
    <property type="protein sequence ID" value="MBC9796574.1"/>
    <property type="molecule type" value="Genomic_DNA"/>
</dbReference>
<accession>A0A926JSM5</accession>
<sequence length="315" mass="35234">MIQLYKKREFGELFSDTFAFLRQTGKHFYKNYFLINGAFILVLMVLAYFFMKVYTSLLATSQGPINPDATIENYFNDNALLIVIFMAVFALVAVFVTFITYIYTPVYMLLYAKKGAADFTTKDIVNTLKKNTGKLFIYFFASMLISLAVFLGGGIAILILFVTGIGIFLIPLVVAVITLSYNNAFMEYLDSGKGIFNCFEYGLQLTFKRFWVSAGCVALFYFMIQIIQGIMTLIPYLVGIFSVFTSSSSLGSDPDESMGILLTIMLVFYVLSFLLGLVGNTVVQMNQGIVYFSLKEENENINTASVIDQIGTSGD</sequence>
<dbReference type="AlphaFoldDB" id="A0A926JSM5"/>
<feature type="transmembrane region" description="Helical" evidence="1">
    <location>
        <begin position="79"/>
        <end position="104"/>
    </location>
</feature>
<gene>
    <name evidence="2" type="ORF">IBL28_11385</name>
</gene>
<protein>
    <recommendedName>
        <fullName evidence="4">Glycerophosphoryl diester phosphodiesterase membrane domain-containing protein</fullName>
    </recommendedName>
</protein>
<name>A0A926JSM5_9FLAO</name>
<feature type="transmembrane region" description="Helical" evidence="1">
    <location>
        <begin position="32"/>
        <end position="51"/>
    </location>
</feature>
<proteinExistence type="predicted"/>
<reference evidence="2 3" key="1">
    <citation type="submission" date="2020-09" db="EMBL/GenBank/DDBJ databases">
        <title>Sinomicrobium weinanense sp. nov., a halophilic bacteria isolated from saline-alkali soil.</title>
        <authorList>
            <person name="Wu P."/>
            <person name="Ren H."/>
            <person name="Mei Y."/>
            <person name="Liang Y."/>
            <person name="Chen Z."/>
        </authorList>
    </citation>
    <scope>NUCLEOTIDE SEQUENCE [LARGE SCALE GENOMIC DNA]</scope>
    <source>
        <strain evidence="2 3">FJxs</strain>
    </source>
</reference>
<keyword evidence="1" id="KW-0812">Transmembrane</keyword>
<feature type="transmembrane region" description="Helical" evidence="1">
    <location>
        <begin position="135"/>
        <end position="161"/>
    </location>
</feature>
<keyword evidence="1" id="KW-1133">Transmembrane helix</keyword>
<dbReference type="RefSeq" id="WP_187965721.1">
    <property type="nucleotide sequence ID" value="NZ_JACVDC010000031.1"/>
</dbReference>
<dbReference type="Proteomes" id="UP000653730">
    <property type="component" value="Unassembled WGS sequence"/>
</dbReference>
<evidence type="ECO:0000313" key="2">
    <source>
        <dbReference type="EMBL" id="MBC9796574.1"/>
    </source>
</evidence>